<dbReference type="EMBL" id="PVWG01000019">
    <property type="protein sequence ID" value="PSB18264.1"/>
    <property type="molecule type" value="Genomic_DNA"/>
</dbReference>
<evidence type="ECO:0000313" key="4">
    <source>
        <dbReference type="Proteomes" id="UP000238634"/>
    </source>
</evidence>
<dbReference type="Proteomes" id="UP000238634">
    <property type="component" value="Unassembled WGS sequence"/>
</dbReference>
<reference evidence="3 4" key="2">
    <citation type="submission" date="2018-03" db="EMBL/GenBank/DDBJ databases">
        <title>The ancient ancestry and fast evolution of plastids.</title>
        <authorList>
            <person name="Moore K.R."/>
            <person name="Magnabosco C."/>
            <person name="Momper L."/>
            <person name="Gold D.A."/>
            <person name="Bosak T."/>
            <person name="Fournier G.P."/>
        </authorList>
    </citation>
    <scope>NUCLEOTIDE SEQUENCE [LARGE SCALE GENOMIC DNA]</scope>
    <source>
        <strain evidence="3 4">ULC007</strain>
    </source>
</reference>
<keyword evidence="1" id="KW-0175">Coiled coil</keyword>
<proteinExistence type="predicted"/>
<reference evidence="3 4" key="1">
    <citation type="submission" date="2018-02" db="EMBL/GenBank/DDBJ databases">
        <authorList>
            <person name="Cohen D.B."/>
            <person name="Kent A.D."/>
        </authorList>
    </citation>
    <scope>NUCLEOTIDE SEQUENCE [LARGE SCALE GENOMIC DNA]</scope>
    <source>
        <strain evidence="3 4">ULC007</strain>
    </source>
</reference>
<dbReference type="STRING" id="1920490.GCA_001895925_01043"/>
<sequence>MPISLYREVTAELQASRSTVEALKAQNQQLAKQNNYLRQEVEKAALTTLHLRQVVSNLPPVNMDLPQIPRVEVMPDLEARFSAPPAVARPPAPPLPKQYLVESNESPLLSDHLVFEQESQPRRKIQADKRPTELNGWLLGLIIVTIVITAFGTGFLIVRPLLPSGNK</sequence>
<accession>A0A2T1DCT8</accession>
<dbReference type="OrthoDB" id="425114at2"/>
<dbReference type="AlphaFoldDB" id="A0A2T1DCT8"/>
<evidence type="ECO:0000256" key="2">
    <source>
        <dbReference type="SAM" id="Phobius"/>
    </source>
</evidence>
<feature type="transmembrane region" description="Helical" evidence="2">
    <location>
        <begin position="134"/>
        <end position="158"/>
    </location>
</feature>
<keyword evidence="2" id="KW-1133">Transmembrane helix</keyword>
<organism evidence="3 4">
    <name type="scientific">Phormidesmis priestleyi ULC007</name>
    <dbReference type="NCBI Taxonomy" id="1920490"/>
    <lineage>
        <taxon>Bacteria</taxon>
        <taxon>Bacillati</taxon>
        <taxon>Cyanobacteriota</taxon>
        <taxon>Cyanophyceae</taxon>
        <taxon>Leptolyngbyales</taxon>
        <taxon>Leptolyngbyaceae</taxon>
        <taxon>Phormidesmis</taxon>
    </lineage>
</organism>
<keyword evidence="2" id="KW-0472">Membrane</keyword>
<name>A0A2T1DCT8_9CYAN</name>
<protein>
    <submittedName>
        <fullName evidence="3">Uncharacterized protein</fullName>
    </submittedName>
</protein>
<feature type="coiled-coil region" evidence="1">
    <location>
        <begin position="6"/>
        <end position="40"/>
    </location>
</feature>
<keyword evidence="2" id="KW-0812">Transmembrane</keyword>
<evidence type="ECO:0000256" key="1">
    <source>
        <dbReference type="SAM" id="Coils"/>
    </source>
</evidence>
<gene>
    <name evidence="3" type="ORF">C7B65_16085</name>
</gene>
<evidence type="ECO:0000313" key="3">
    <source>
        <dbReference type="EMBL" id="PSB18264.1"/>
    </source>
</evidence>
<keyword evidence="4" id="KW-1185">Reference proteome</keyword>
<comment type="caution">
    <text evidence="3">The sequence shown here is derived from an EMBL/GenBank/DDBJ whole genome shotgun (WGS) entry which is preliminary data.</text>
</comment>